<feature type="signal peptide" evidence="9">
    <location>
        <begin position="1"/>
        <end position="32"/>
    </location>
</feature>
<dbReference type="EMBL" id="VRMN01000005">
    <property type="protein sequence ID" value="KAA8494199.1"/>
    <property type="molecule type" value="Genomic_DNA"/>
</dbReference>
<keyword evidence="9" id="KW-0732">Signal</keyword>
<dbReference type="PANTHER" id="PTHR12137:SF54">
    <property type="entry name" value="CARBOHYDRATE SULFOTRANSFERASE"/>
    <property type="match status" value="1"/>
</dbReference>
<dbReference type="Pfam" id="PF03567">
    <property type="entry name" value="Sulfotransfer_2"/>
    <property type="match status" value="1"/>
</dbReference>
<evidence type="ECO:0000256" key="6">
    <source>
        <dbReference type="ARBA" id="ARBA00023034"/>
    </source>
</evidence>
<dbReference type="PANTHER" id="PTHR12137">
    <property type="entry name" value="CARBOHYDRATE SULFOTRANSFERASE"/>
    <property type="match status" value="1"/>
</dbReference>
<keyword evidence="7" id="KW-0472">Membrane</keyword>
<comment type="subcellular location">
    <subcellularLocation>
        <location evidence="1">Golgi apparatus membrane</location>
        <topology evidence="1">Single-pass type II membrane protein</topology>
    </subcellularLocation>
</comment>
<evidence type="ECO:0000256" key="2">
    <source>
        <dbReference type="ARBA" id="ARBA00006339"/>
    </source>
</evidence>
<proteinExistence type="inferred from homology"/>
<gene>
    <name evidence="10" type="ORF">FVE85_4174</name>
</gene>
<organism evidence="10 11">
    <name type="scientific">Porphyridium purpureum</name>
    <name type="common">Red alga</name>
    <name type="synonym">Porphyridium cruentum</name>
    <dbReference type="NCBI Taxonomy" id="35688"/>
    <lineage>
        <taxon>Eukaryota</taxon>
        <taxon>Rhodophyta</taxon>
        <taxon>Bangiophyceae</taxon>
        <taxon>Porphyridiales</taxon>
        <taxon>Porphyridiaceae</taxon>
        <taxon>Porphyridium</taxon>
    </lineage>
</organism>
<comment type="caution">
    <text evidence="10">The sequence shown here is derived from an EMBL/GenBank/DDBJ whole genome shotgun (WGS) entry which is preliminary data.</text>
</comment>
<dbReference type="InterPro" id="IPR005331">
    <property type="entry name" value="Sulfotransferase"/>
</dbReference>
<dbReference type="InterPro" id="IPR018011">
    <property type="entry name" value="Carb_sulfotrans_8-10"/>
</dbReference>
<name>A0A5J4YS26_PORPP</name>
<feature type="chain" id="PRO_5023838227" evidence="9">
    <location>
        <begin position="33"/>
        <end position="397"/>
    </location>
</feature>
<evidence type="ECO:0000256" key="1">
    <source>
        <dbReference type="ARBA" id="ARBA00004323"/>
    </source>
</evidence>
<keyword evidence="6" id="KW-0333">Golgi apparatus</keyword>
<evidence type="ECO:0000256" key="8">
    <source>
        <dbReference type="ARBA" id="ARBA00023180"/>
    </source>
</evidence>
<evidence type="ECO:0000313" key="10">
    <source>
        <dbReference type="EMBL" id="KAA8494199.1"/>
    </source>
</evidence>
<evidence type="ECO:0000313" key="11">
    <source>
        <dbReference type="Proteomes" id="UP000324585"/>
    </source>
</evidence>
<dbReference type="GO" id="GO:0008146">
    <property type="term" value="F:sulfotransferase activity"/>
    <property type="evidence" value="ECO:0007669"/>
    <property type="project" value="InterPro"/>
</dbReference>
<keyword evidence="4" id="KW-0812">Transmembrane</keyword>
<dbReference type="GO" id="GO:0016051">
    <property type="term" value="P:carbohydrate biosynthetic process"/>
    <property type="evidence" value="ECO:0007669"/>
    <property type="project" value="InterPro"/>
</dbReference>
<evidence type="ECO:0000256" key="5">
    <source>
        <dbReference type="ARBA" id="ARBA00022989"/>
    </source>
</evidence>
<evidence type="ECO:0000256" key="3">
    <source>
        <dbReference type="ARBA" id="ARBA00022679"/>
    </source>
</evidence>
<dbReference type="GO" id="GO:0000139">
    <property type="term" value="C:Golgi membrane"/>
    <property type="evidence" value="ECO:0007669"/>
    <property type="project" value="UniProtKB-SubCell"/>
</dbReference>
<keyword evidence="3 10" id="KW-0808">Transferase</keyword>
<evidence type="ECO:0000256" key="7">
    <source>
        <dbReference type="ARBA" id="ARBA00023136"/>
    </source>
</evidence>
<dbReference type="OrthoDB" id="2019940at2759"/>
<accession>A0A5J4YS26</accession>
<evidence type="ECO:0000256" key="4">
    <source>
        <dbReference type="ARBA" id="ARBA00022692"/>
    </source>
</evidence>
<dbReference type="AlphaFoldDB" id="A0A5J4YS26"/>
<sequence>MVRVGAWIAPRWALLVGVVLVLSALLASQCSARPYPHVNRVKLEKMHPTQVRPLGTGNPRNNGFQMYSKMRKYYACVYPKAGCTSWTYYLRYMHQGESAPRKNWTKHDDEQHDLFFFRGNRMKETRAFMMSKSDEYFGFAVVRHPWFRLVSAFRSKYEDVCAYSRDCFKTMWKLPPLGQRSGRVTFHEFVQVVHKLAKKDVMLLNEHFLPAYLQCDFDQLSYDFIADLENVTETRYIAKRIGFPVMFDELTIPDGTSIERMHEVFLCNETTVQLAQEVYKKDTYLLEYKWDEPIQACRDYAPSTDTQVSKHSVASELYRLTLHRVQSSRVWEFLQRCIRQCPHISAGNMLFSQAPCFFFALRPGSVISRAEQTHCVLKKVKADNSSRCLRHRIPLIR</sequence>
<protein>
    <submittedName>
        <fullName evidence="10">Carbohydrate sulfotransferase 14</fullName>
    </submittedName>
</protein>
<keyword evidence="11" id="KW-1185">Reference proteome</keyword>
<reference evidence="11" key="1">
    <citation type="journal article" date="2019" name="Nat. Commun.">
        <title>Expansion of phycobilisome linker gene families in mesophilic red algae.</title>
        <authorList>
            <person name="Lee J."/>
            <person name="Kim D."/>
            <person name="Bhattacharya D."/>
            <person name="Yoon H.S."/>
        </authorList>
    </citation>
    <scope>NUCLEOTIDE SEQUENCE [LARGE SCALE GENOMIC DNA]</scope>
    <source>
        <strain evidence="11">CCMP 1328</strain>
    </source>
</reference>
<evidence type="ECO:0000256" key="9">
    <source>
        <dbReference type="SAM" id="SignalP"/>
    </source>
</evidence>
<keyword evidence="8" id="KW-0325">Glycoprotein</keyword>
<comment type="similarity">
    <text evidence="2">Belongs to the sulfotransferase 2 family.</text>
</comment>
<keyword evidence="5" id="KW-1133">Transmembrane helix</keyword>
<dbReference type="Proteomes" id="UP000324585">
    <property type="component" value="Unassembled WGS sequence"/>
</dbReference>